<keyword evidence="1" id="KW-0812">Transmembrane</keyword>
<evidence type="ECO:0000256" key="1">
    <source>
        <dbReference type="SAM" id="Phobius"/>
    </source>
</evidence>
<keyword evidence="1" id="KW-1133">Transmembrane helix</keyword>
<dbReference type="AlphaFoldDB" id="A0A7W6C9R9"/>
<reference evidence="2 3" key="1">
    <citation type="submission" date="2020-08" db="EMBL/GenBank/DDBJ databases">
        <title>Genomic Encyclopedia of Type Strains, Phase IV (KMG-IV): sequencing the most valuable type-strain genomes for metagenomic binning, comparative biology and taxonomic classification.</title>
        <authorList>
            <person name="Goeker M."/>
        </authorList>
    </citation>
    <scope>NUCLEOTIDE SEQUENCE [LARGE SCALE GENOMIC DNA]</scope>
    <source>
        <strain evidence="2 3">DSM 26438</strain>
    </source>
</reference>
<gene>
    <name evidence="2" type="ORF">GGQ73_003013</name>
</gene>
<proteinExistence type="predicted"/>
<evidence type="ECO:0000313" key="3">
    <source>
        <dbReference type="Proteomes" id="UP000565286"/>
    </source>
</evidence>
<feature type="transmembrane region" description="Helical" evidence="1">
    <location>
        <begin position="40"/>
        <end position="60"/>
    </location>
</feature>
<dbReference type="RefSeq" id="WP_183896932.1">
    <property type="nucleotide sequence ID" value="NZ_JACIDV010000008.1"/>
</dbReference>
<feature type="transmembrane region" description="Helical" evidence="1">
    <location>
        <begin position="12"/>
        <end position="34"/>
    </location>
</feature>
<comment type="caution">
    <text evidence="2">The sequence shown here is derived from an EMBL/GenBank/DDBJ whole genome shotgun (WGS) entry which is preliminary data.</text>
</comment>
<accession>A0A7W6C9R9</accession>
<keyword evidence="1" id="KW-0472">Membrane</keyword>
<dbReference type="Proteomes" id="UP000565286">
    <property type="component" value="Unassembled WGS sequence"/>
</dbReference>
<evidence type="ECO:0000313" key="2">
    <source>
        <dbReference type="EMBL" id="MBB3947049.1"/>
    </source>
</evidence>
<dbReference type="EMBL" id="JACIDV010000008">
    <property type="protein sequence ID" value="MBB3947049.1"/>
    <property type="molecule type" value="Genomic_DNA"/>
</dbReference>
<name>A0A7W6C9R9_9HYPH</name>
<sequence>MESRGSVNGSEINALPLNAGTFLVDCAAVATVSVAPSLSLIRRLVSVAAAIITVPGTMLLTARRSGAALMTITVSPSARMARRATSRMASQIGVAATMKLVRRVAPVSSTDVRIDAAALLSWRFIRRTDQQRIMRLERARHSLVYPENRRMTVPASRNMMQVPRCAEVMP</sequence>
<organism evidence="2 3">
    <name type="scientific">Rhizobium skierniewicense</name>
    <dbReference type="NCBI Taxonomy" id="984260"/>
    <lineage>
        <taxon>Bacteria</taxon>
        <taxon>Pseudomonadati</taxon>
        <taxon>Pseudomonadota</taxon>
        <taxon>Alphaproteobacteria</taxon>
        <taxon>Hyphomicrobiales</taxon>
        <taxon>Rhizobiaceae</taxon>
        <taxon>Rhizobium/Agrobacterium group</taxon>
        <taxon>Rhizobium</taxon>
    </lineage>
</organism>
<keyword evidence="3" id="KW-1185">Reference proteome</keyword>
<protein>
    <submittedName>
        <fullName evidence="2">Uncharacterized protein</fullName>
    </submittedName>
</protein>